<feature type="transmembrane region" description="Helical" evidence="1">
    <location>
        <begin position="228"/>
        <end position="246"/>
    </location>
</feature>
<name>A0A9P5U4H2_9AGAR</name>
<evidence type="ECO:0000256" key="1">
    <source>
        <dbReference type="SAM" id="Phobius"/>
    </source>
</evidence>
<dbReference type="Pfam" id="PF20151">
    <property type="entry name" value="DUF6533"/>
    <property type="match status" value="1"/>
</dbReference>
<dbReference type="InterPro" id="IPR045340">
    <property type="entry name" value="DUF6533"/>
</dbReference>
<comment type="caution">
    <text evidence="3">The sequence shown here is derived from an EMBL/GenBank/DDBJ whole genome shotgun (WGS) entry which is preliminary data.</text>
</comment>
<protein>
    <recommendedName>
        <fullName evidence="2">DUF6533 domain-containing protein</fullName>
    </recommendedName>
</protein>
<evidence type="ECO:0000313" key="4">
    <source>
        <dbReference type="Proteomes" id="UP000772434"/>
    </source>
</evidence>
<accession>A0A9P5U4H2</accession>
<reference evidence="3" key="1">
    <citation type="submission" date="2020-11" db="EMBL/GenBank/DDBJ databases">
        <authorList>
            <consortium name="DOE Joint Genome Institute"/>
            <person name="Ahrendt S."/>
            <person name="Riley R."/>
            <person name="Andreopoulos W."/>
            <person name="Labutti K."/>
            <person name="Pangilinan J."/>
            <person name="Ruiz-Duenas F.J."/>
            <person name="Barrasa J.M."/>
            <person name="Sanchez-Garcia M."/>
            <person name="Camarero S."/>
            <person name="Miyauchi S."/>
            <person name="Serrano A."/>
            <person name="Linde D."/>
            <person name="Babiker R."/>
            <person name="Drula E."/>
            <person name="Ayuso-Fernandez I."/>
            <person name="Pacheco R."/>
            <person name="Padilla G."/>
            <person name="Ferreira P."/>
            <person name="Barriuso J."/>
            <person name="Kellner H."/>
            <person name="Castanera R."/>
            <person name="Alfaro M."/>
            <person name="Ramirez L."/>
            <person name="Pisabarro A.G."/>
            <person name="Kuo A."/>
            <person name="Tritt A."/>
            <person name="Lipzen A."/>
            <person name="He G."/>
            <person name="Yan M."/>
            <person name="Ng V."/>
            <person name="Cullen D."/>
            <person name="Martin F."/>
            <person name="Rosso M.-N."/>
            <person name="Henrissat B."/>
            <person name="Hibbett D."/>
            <person name="Martinez A.T."/>
            <person name="Grigoriev I.V."/>
        </authorList>
    </citation>
    <scope>NUCLEOTIDE SEQUENCE</scope>
    <source>
        <strain evidence="3">AH 40177</strain>
    </source>
</reference>
<keyword evidence="1" id="KW-0472">Membrane</keyword>
<dbReference type="OrthoDB" id="2686513at2759"/>
<feature type="transmembrane region" description="Helical" evidence="1">
    <location>
        <begin position="197"/>
        <end position="216"/>
    </location>
</feature>
<feature type="transmembrane region" description="Helical" evidence="1">
    <location>
        <begin position="50"/>
        <end position="72"/>
    </location>
</feature>
<keyword evidence="1" id="KW-0812">Transmembrane</keyword>
<feature type="transmembrane region" description="Helical" evidence="1">
    <location>
        <begin position="92"/>
        <end position="113"/>
    </location>
</feature>
<evidence type="ECO:0000313" key="3">
    <source>
        <dbReference type="EMBL" id="KAF9066765.1"/>
    </source>
</evidence>
<evidence type="ECO:0000259" key="2">
    <source>
        <dbReference type="Pfam" id="PF20151"/>
    </source>
</evidence>
<dbReference type="Proteomes" id="UP000772434">
    <property type="component" value="Unassembled WGS sequence"/>
</dbReference>
<keyword evidence="1" id="KW-1133">Transmembrane helix</keyword>
<gene>
    <name evidence="3" type="ORF">BDP27DRAFT_1365403</name>
</gene>
<sequence length="297" mass="33742">MESAADIAKQIFIHQCLQIFGFSFLFWDHIISLEAEVRHIWARPKGRSAYIFFIHRYSALLGNISVIIITLLTTVRPQKCANESLLIYRQVLLFFTQAVIYVLTVELTLWLIMRIKWTLIAQKSTVAPMELGTTAGCQRGPSHNTAIRLAGAWEASFSCDTILFVLTLIKTYQLQRKSVLKTNLISLILRDAYMESVLRLMALANLLNILTFYIYLLICNFVPQFAPLYLRGGLSTFATCISVTMVSHMMLNLHESTEEGLYSTTVNTDTMIYMANPPAGTEAISYVFSTVFEDEYL</sequence>
<proteinExistence type="predicted"/>
<feature type="transmembrane region" description="Helical" evidence="1">
    <location>
        <begin position="12"/>
        <end position="30"/>
    </location>
</feature>
<keyword evidence="4" id="KW-1185">Reference proteome</keyword>
<organism evidence="3 4">
    <name type="scientific">Rhodocollybia butyracea</name>
    <dbReference type="NCBI Taxonomy" id="206335"/>
    <lineage>
        <taxon>Eukaryota</taxon>
        <taxon>Fungi</taxon>
        <taxon>Dikarya</taxon>
        <taxon>Basidiomycota</taxon>
        <taxon>Agaricomycotina</taxon>
        <taxon>Agaricomycetes</taxon>
        <taxon>Agaricomycetidae</taxon>
        <taxon>Agaricales</taxon>
        <taxon>Marasmiineae</taxon>
        <taxon>Omphalotaceae</taxon>
        <taxon>Rhodocollybia</taxon>
    </lineage>
</organism>
<dbReference type="EMBL" id="JADNRY010000082">
    <property type="protein sequence ID" value="KAF9066765.1"/>
    <property type="molecule type" value="Genomic_DNA"/>
</dbReference>
<feature type="domain" description="DUF6533" evidence="2">
    <location>
        <begin position="21"/>
        <end position="61"/>
    </location>
</feature>
<dbReference type="AlphaFoldDB" id="A0A9P5U4H2"/>